<evidence type="ECO:0000313" key="3">
    <source>
        <dbReference type="Proteomes" id="UP000784294"/>
    </source>
</evidence>
<feature type="region of interest" description="Disordered" evidence="1">
    <location>
        <begin position="202"/>
        <end position="240"/>
    </location>
</feature>
<sequence>MAGSINHDEAASREHSLHSLSPPGTLSRPLYASAASSTHSGRPVAEDEGAGCVATLDGFHLVPELSEISAKSALFLQSAGLDSTYPYQLQPNRLAQYHRTNPQSHQMLRPPLQLFCSPLSLGDRHDGTGRFGSFGAERMDSSVGESRPSRGPLADEFGGVQRTGKKGEAGQLNSAAGAREEEEAVRLGKSDSVGMFRLKLDSFDSKRPPLRRPLQKRSNNVAFSNRPKEEKKEVSMHGLY</sequence>
<organism evidence="2 3">
    <name type="scientific">Protopolystoma xenopodis</name>
    <dbReference type="NCBI Taxonomy" id="117903"/>
    <lineage>
        <taxon>Eukaryota</taxon>
        <taxon>Metazoa</taxon>
        <taxon>Spiralia</taxon>
        <taxon>Lophotrochozoa</taxon>
        <taxon>Platyhelminthes</taxon>
        <taxon>Monogenea</taxon>
        <taxon>Polyopisthocotylea</taxon>
        <taxon>Polystomatidea</taxon>
        <taxon>Polystomatidae</taxon>
        <taxon>Protopolystoma</taxon>
    </lineage>
</organism>
<dbReference type="EMBL" id="CAAALY010021684">
    <property type="protein sequence ID" value="VEL14590.1"/>
    <property type="molecule type" value="Genomic_DNA"/>
</dbReference>
<feature type="region of interest" description="Disordered" evidence="1">
    <location>
        <begin position="1"/>
        <end position="46"/>
    </location>
</feature>
<comment type="caution">
    <text evidence="2">The sequence shown here is derived from an EMBL/GenBank/DDBJ whole genome shotgun (WGS) entry which is preliminary data.</text>
</comment>
<keyword evidence="3" id="KW-1185">Reference proteome</keyword>
<gene>
    <name evidence="2" type="ORF">PXEA_LOCUS8030</name>
</gene>
<accession>A0A448WLJ3</accession>
<evidence type="ECO:0000313" key="2">
    <source>
        <dbReference type="EMBL" id="VEL14590.1"/>
    </source>
</evidence>
<feature type="compositionally biased region" description="Basic and acidic residues" evidence="1">
    <location>
        <begin position="1"/>
        <end position="17"/>
    </location>
</feature>
<evidence type="ECO:0000256" key="1">
    <source>
        <dbReference type="SAM" id="MobiDB-lite"/>
    </source>
</evidence>
<proteinExistence type="predicted"/>
<name>A0A448WLJ3_9PLAT</name>
<dbReference type="AlphaFoldDB" id="A0A448WLJ3"/>
<feature type="region of interest" description="Disordered" evidence="1">
    <location>
        <begin position="132"/>
        <end position="186"/>
    </location>
</feature>
<dbReference type="Proteomes" id="UP000784294">
    <property type="component" value="Unassembled WGS sequence"/>
</dbReference>
<feature type="compositionally biased region" description="Basic and acidic residues" evidence="1">
    <location>
        <begin position="226"/>
        <end position="240"/>
    </location>
</feature>
<reference evidence="2" key="1">
    <citation type="submission" date="2018-11" db="EMBL/GenBank/DDBJ databases">
        <authorList>
            <consortium name="Pathogen Informatics"/>
        </authorList>
    </citation>
    <scope>NUCLEOTIDE SEQUENCE</scope>
</reference>
<protein>
    <submittedName>
        <fullName evidence="2">Uncharacterized protein</fullName>
    </submittedName>
</protein>